<feature type="non-terminal residue" evidence="2">
    <location>
        <position position="51"/>
    </location>
</feature>
<reference evidence="2 3" key="1">
    <citation type="submission" date="2020-05" db="EMBL/GenBank/DDBJ databases">
        <title>Draft genome sequence of Mycobacterium hippocampi DL, isolated from European seabass, Dicentrarchus labrax, reared in fish farms.</title>
        <authorList>
            <person name="Stathopoulou P."/>
            <person name="Asimakis E."/>
            <person name="Tzokas K."/>
            <person name="Batargias C."/>
            <person name="Tsiamis G."/>
        </authorList>
    </citation>
    <scope>NUCLEOTIDE SEQUENCE [LARGE SCALE GENOMIC DNA]</scope>
    <source>
        <strain evidence="2 3">DL</strain>
    </source>
</reference>
<dbReference type="AlphaFoldDB" id="A0A850PXU9"/>
<proteinExistence type="predicted"/>
<feature type="compositionally biased region" description="Pro residues" evidence="1">
    <location>
        <begin position="35"/>
        <end position="45"/>
    </location>
</feature>
<dbReference type="Proteomes" id="UP000570517">
    <property type="component" value="Unassembled WGS sequence"/>
</dbReference>
<comment type="caution">
    <text evidence="2">The sequence shown here is derived from an EMBL/GenBank/DDBJ whole genome shotgun (WGS) entry which is preliminary data.</text>
</comment>
<sequence>MAKGLQATMVLRLIALTVVCVLLPAGTAPLASAQPPTPPPAPPAEPVANPA</sequence>
<evidence type="ECO:0000313" key="3">
    <source>
        <dbReference type="Proteomes" id="UP000570517"/>
    </source>
</evidence>
<organism evidence="2 3">
    <name type="scientific">Mycolicibacterium hippocampi</name>
    <dbReference type="NCBI Taxonomy" id="659824"/>
    <lineage>
        <taxon>Bacteria</taxon>
        <taxon>Bacillati</taxon>
        <taxon>Actinomycetota</taxon>
        <taxon>Actinomycetes</taxon>
        <taxon>Mycobacteriales</taxon>
        <taxon>Mycobacteriaceae</taxon>
        <taxon>Mycolicibacterium</taxon>
    </lineage>
</organism>
<protein>
    <submittedName>
        <fullName evidence="2">Uncharacterized protein</fullName>
    </submittedName>
</protein>
<dbReference type="EMBL" id="JABFYL010000043">
    <property type="protein sequence ID" value="NVN52336.1"/>
    <property type="molecule type" value="Genomic_DNA"/>
</dbReference>
<evidence type="ECO:0000313" key="2">
    <source>
        <dbReference type="EMBL" id="NVN52336.1"/>
    </source>
</evidence>
<accession>A0A850PXU9</accession>
<feature type="region of interest" description="Disordered" evidence="1">
    <location>
        <begin position="29"/>
        <end position="51"/>
    </location>
</feature>
<name>A0A850PXU9_9MYCO</name>
<keyword evidence="3" id="KW-1185">Reference proteome</keyword>
<gene>
    <name evidence="2" type="ORF">HLY00_2721</name>
</gene>
<evidence type="ECO:0000256" key="1">
    <source>
        <dbReference type="SAM" id="MobiDB-lite"/>
    </source>
</evidence>